<comment type="caution">
    <text evidence="1">The sequence shown here is derived from an EMBL/GenBank/DDBJ whole genome shotgun (WGS) entry which is preliminary data.</text>
</comment>
<dbReference type="Proteomes" id="UP000601108">
    <property type="component" value="Unassembled WGS sequence"/>
</dbReference>
<sequence>MFLKVDLSDFNDFIMNAHKDLSFISFNFEIEPMMVSYFAYRKNEINVFLIP</sequence>
<organism evidence="1 2">
    <name type="scientific">Aquimarina muelleri</name>
    <dbReference type="NCBI Taxonomy" id="279356"/>
    <lineage>
        <taxon>Bacteria</taxon>
        <taxon>Pseudomonadati</taxon>
        <taxon>Bacteroidota</taxon>
        <taxon>Flavobacteriia</taxon>
        <taxon>Flavobacteriales</taxon>
        <taxon>Flavobacteriaceae</taxon>
        <taxon>Aquimarina</taxon>
    </lineage>
</organism>
<gene>
    <name evidence="1" type="ORF">GCM10007384_20450</name>
</gene>
<evidence type="ECO:0000313" key="2">
    <source>
        <dbReference type="Proteomes" id="UP000601108"/>
    </source>
</evidence>
<accession>A0A918JVK8</accession>
<reference evidence="1 2" key="1">
    <citation type="journal article" date="2014" name="Int. J. Syst. Evol. Microbiol.">
        <title>Complete genome sequence of Corynebacterium casei LMG S-19264T (=DSM 44701T), isolated from a smear-ripened cheese.</title>
        <authorList>
            <consortium name="US DOE Joint Genome Institute (JGI-PGF)"/>
            <person name="Walter F."/>
            <person name="Albersmeier A."/>
            <person name="Kalinowski J."/>
            <person name="Ruckert C."/>
        </authorList>
    </citation>
    <scope>NUCLEOTIDE SEQUENCE [LARGE SCALE GENOMIC DNA]</scope>
    <source>
        <strain evidence="1 2">KCTC 12285</strain>
    </source>
</reference>
<name>A0A918JVK8_9FLAO</name>
<dbReference type="EMBL" id="BMWS01000012">
    <property type="protein sequence ID" value="GGX19024.1"/>
    <property type="molecule type" value="Genomic_DNA"/>
</dbReference>
<protein>
    <submittedName>
        <fullName evidence="1">Uncharacterized protein</fullName>
    </submittedName>
</protein>
<proteinExistence type="predicted"/>
<evidence type="ECO:0000313" key="1">
    <source>
        <dbReference type="EMBL" id="GGX19024.1"/>
    </source>
</evidence>
<keyword evidence="2" id="KW-1185">Reference proteome</keyword>
<dbReference type="AlphaFoldDB" id="A0A918JVK8"/>